<dbReference type="AlphaFoldDB" id="A0A517T4T0"/>
<dbReference type="RefSeq" id="WP_197439894.1">
    <property type="nucleotide sequence ID" value="NZ_CP036316.1"/>
</dbReference>
<protein>
    <submittedName>
        <fullName evidence="1">Uncharacterized protein</fullName>
    </submittedName>
</protein>
<accession>A0A517T4T0</accession>
<name>A0A517T4T0_9PLAN</name>
<sequence>MFKQALVVGALALGVGMIGGGEAESVVPGASQAEAGHGYYGNYGPRFGYNYGYVAPRVYRYPGYGYYGRPYVRSYAPYYGGYGYRGGFYGARPYYGGYGYRGGGGFYYGSPGFSIGLRF</sequence>
<dbReference type="Proteomes" id="UP000319976">
    <property type="component" value="Chromosome"/>
</dbReference>
<dbReference type="KEGG" id="chya:V22_06130"/>
<evidence type="ECO:0000313" key="2">
    <source>
        <dbReference type="Proteomes" id="UP000319976"/>
    </source>
</evidence>
<gene>
    <name evidence="1" type="ORF">V22_06130</name>
</gene>
<proteinExistence type="predicted"/>
<reference evidence="1 2" key="1">
    <citation type="submission" date="2019-02" db="EMBL/GenBank/DDBJ databases">
        <title>Deep-cultivation of Planctomycetes and their phenomic and genomic characterization uncovers novel biology.</title>
        <authorList>
            <person name="Wiegand S."/>
            <person name="Jogler M."/>
            <person name="Boedeker C."/>
            <person name="Pinto D."/>
            <person name="Vollmers J."/>
            <person name="Rivas-Marin E."/>
            <person name="Kohn T."/>
            <person name="Peeters S.H."/>
            <person name="Heuer A."/>
            <person name="Rast P."/>
            <person name="Oberbeckmann S."/>
            <person name="Bunk B."/>
            <person name="Jeske O."/>
            <person name="Meyerdierks A."/>
            <person name="Storesund J.E."/>
            <person name="Kallscheuer N."/>
            <person name="Luecker S."/>
            <person name="Lage O.M."/>
            <person name="Pohl T."/>
            <person name="Merkel B.J."/>
            <person name="Hornburger P."/>
            <person name="Mueller R.-W."/>
            <person name="Bruemmer F."/>
            <person name="Labrenz M."/>
            <person name="Spormann A.M."/>
            <person name="Op den Camp H."/>
            <person name="Overmann J."/>
            <person name="Amann R."/>
            <person name="Jetten M.S.M."/>
            <person name="Mascher T."/>
            <person name="Medema M.H."/>
            <person name="Devos D.P."/>
            <person name="Kaster A.-K."/>
            <person name="Ovreas L."/>
            <person name="Rohde M."/>
            <person name="Galperin M.Y."/>
            <person name="Jogler C."/>
        </authorList>
    </citation>
    <scope>NUCLEOTIDE SEQUENCE [LARGE SCALE GENOMIC DNA]</scope>
    <source>
        <strain evidence="1 2">V22</strain>
    </source>
</reference>
<organism evidence="1 2">
    <name type="scientific">Calycomorphotria hydatis</name>
    <dbReference type="NCBI Taxonomy" id="2528027"/>
    <lineage>
        <taxon>Bacteria</taxon>
        <taxon>Pseudomonadati</taxon>
        <taxon>Planctomycetota</taxon>
        <taxon>Planctomycetia</taxon>
        <taxon>Planctomycetales</taxon>
        <taxon>Planctomycetaceae</taxon>
        <taxon>Calycomorphotria</taxon>
    </lineage>
</organism>
<keyword evidence="2" id="KW-1185">Reference proteome</keyword>
<evidence type="ECO:0000313" key="1">
    <source>
        <dbReference type="EMBL" id="QDT63392.1"/>
    </source>
</evidence>
<dbReference type="EMBL" id="CP036316">
    <property type="protein sequence ID" value="QDT63392.1"/>
    <property type="molecule type" value="Genomic_DNA"/>
</dbReference>